<gene>
    <name evidence="1" type="ORF">NQ176_g9951</name>
</gene>
<reference evidence="1" key="1">
    <citation type="submission" date="2022-08" db="EMBL/GenBank/DDBJ databases">
        <title>Genome Sequence of Lecanicillium fungicola.</title>
        <authorList>
            <person name="Buettner E."/>
        </authorList>
    </citation>
    <scope>NUCLEOTIDE SEQUENCE</scope>
    <source>
        <strain evidence="1">Babe33</strain>
    </source>
</reference>
<organism evidence="1 2">
    <name type="scientific">Zarea fungicola</name>
    <dbReference type="NCBI Taxonomy" id="93591"/>
    <lineage>
        <taxon>Eukaryota</taxon>
        <taxon>Fungi</taxon>
        <taxon>Dikarya</taxon>
        <taxon>Ascomycota</taxon>
        <taxon>Pezizomycotina</taxon>
        <taxon>Sordariomycetes</taxon>
        <taxon>Hypocreomycetidae</taxon>
        <taxon>Hypocreales</taxon>
        <taxon>Cordycipitaceae</taxon>
        <taxon>Zarea</taxon>
    </lineage>
</organism>
<sequence>MPLINGQKMACEPCIRGHRSTKCNHASERLMVPVRKPGRPLSSCPHPASRPCSCAALTAAILKKQSCRCGPASSSSSPSSTSDKIKKEPELNAGSPLPTSPTRSIPGASFRVQKQTSKGASRKQSVDINGLERMDANQLNIIQGLDSEKQLSPVNGTNGHIPTSGMNPYEAMGMSMAAPSFGPHSAMYHLLPQQLPPGFIPEIDGHVNGNGEKSNGAIETATGGCCGSKRASQNGSSEATTTQDDSKPAPAGSCCSSKTNMANKTAQGDANRQLNGNTLPMFQPHMPMTNGAIGPFFATPNIYTYPPQYGSYMQPLQPKQWQQAMTNMNMAPQVQQAYMFGAATSAAAAAQPPVQYQQNGVATNMGAWTLHECNCGDSCQCIGCAAHPYNSATQDYVRSAWNVMVQDAQNGHHSPPNGLHNSLTDGHFPHTNGNSTPATTTTTTTTVTTTAATTTEGGAISPPLPQTPSDATSGLAEEQALSASDFFFVSYPFGDGCDGEMASCQCGDDCQCIGCAIHNNPGPELVESV</sequence>
<accession>A0ACC1MIK9</accession>
<proteinExistence type="predicted"/>
<comment type="caution">
    <text evidence="1">The sequence shown here is derived from an EMBL/GenBank/DDBJ whole genome shotgun (WGS) entry which is preliminary data.</text>
</comment>
<dbReference type="EMBL" id="JANJQO010002493">
    <property type="protein sequence ID" value="KAJ2966845.1"/>
    <property type="molecule type" value="Genomic_DNA"/>
</dbReference>
<protein>
    <submittedName>
        <fullName evidence="1">Uncharacterized protein</fullName>
    </submittedName>
</protein>
<evidence type="ECO:0000313" key="1">
    <source>
        <dbReference type="EMBL" id="KAJ2966845.1"/>
    </source>
</evidence>
<keyword evidence="2" id="KW-1185">Reference proteome</keyword>
<evidence type="ECO:0000313" key="2">
    <source>
        <dbReference type="Proteomes" id="UP001143910"/>
    </source>
</evidence>
<dbReference type="Proteomes" id="UP001143910">
    <property type="component" value="Unassembled WGS sequence"/>
</dbReference>
<name>A0ACC1MIK9_9HYPO</name>